<feature type="region of interest" description="Disordered" evidence="1">
    <location>
        <begin position="29"/>
        <end position="54"/>
    </location>
</feature>
<evidence type="ECO:0000256" key="1">
    <source>
        <dbReference type="SAM" id="MobiDB-lite"/>
    </source>
</evidence>
<dbReference type="Proteomes" id="UP000595140">
    <property type="component" value="Unassembled WGS sequence"/>
</dbReference>
<reference evidence="2 3" key="1">
    <citation type="submission" date="2018-04" db="EMBL/GenBank/DDBJ databases">
        <authorList>
            <person name="Vogel A."/>
        </authorList>
    </citation>
    <scope>NUCLEOTIDE SEQUENCE [LARGE SCALE GENOMIC DNA]</scope>
</reference>
<sequence length="81" mass="8033">MRAEMFRQCLRVATSASAAGEAFIPAGRTASSAPAMDGATASSAQSPATLHGKDATCNVTGERAVEAVAPSVAGAKDVVQP</sequence>
<protein>
    <submittedName>
        <fullName evidence="2">Uncharacterized protein</fullName>
    </submittedName>
</protein>
<evidence type="ECO:0000313" key="3">
    <source>
        <dbReference type="Proteomes" id="UP000595140"/>
    </source>
</evidence>
<organism evidence="2 3">
    <name type="scientific">Cuscuta campestris</name>
    <dbReference type="NCBI Taxonomy" id="132261"/>
    <lineage>
        <taxon>Eukaryota</taxon>
        <taxon>Viridiplantae</taxon>
        <taxon>Streptophyta</taxon>
        <taxon>Embryophyta</taxon>
        <taxon>Tracheophyta</taxon>
        <taxon>Spermatophyta</taxon>
        <taxon>Magnoliopsida</taxon>
        <taxon>eudicotyledons</taxon>
        <taxon>Gunneridae</taxon>
        <taxon>Pentapetalae</taxon>
        <taxon>asterids</taxon>
        <taxon>lamiids</taxon>
        <taxon>Solanales</taxon>
        <taxon>Convolvulaceae</taxon>
        <taxon>Cuscuteae</taxon>
        <taxon>Cuscuta</taxon>
        <taxon>Cuscuta subgen. Grammica</taxon>
        <taxon>Cuscuta sect. Cleistogrammica</taxon>
    </lineage>
</organism>
<evidence type="ECO:0000313" key="2">
    <source>
        <dbReference type="EMBL" id="VFR02443.1"/>
    </source>
</evidence>
<name>A0A484NN82_9ASTE</name>
<dbReference type="AlphaFoldDB" id="A0A484NN82"/>
<gene>
    <name evidence="2" type="ORF">CCAM_LOCUS44218</name>
</gene>
<dbReference type="EMBL" id="OOIL02006816">
    <property type="protein sequence ID" value="VFR02443.1"/>
    <property type="molecule type" value="Genomic_DNA"/>
</dbReference>
<accession>A0A484NN82</accession>
<proteinExistence type="predicted"/>
<keyword evidence="3" id="KW-1185">Reference proteome</keyword>